<dbReference type="SUPFAM" id="SSF53335">
    <property type="entry name" value="S-adenosyl-L-methionine-dependent methyltransferases"/>
    <property type="match status" value="1"/>
</dbReference>
<dbReference type="GO" id="GO:0032259">
    <property type="term" value="P:methylation"/>
    <property type="evidence" value="ECO:0007669"/>
    <property type="project" value="UniProtKB-KW"/>
</dbReference>
<name>A0ABT0H308_9HYPH</name>
<reference evidence="1" key="1">
    <citation type="submission" date="2022-04" db="EMBL/GenBank/DDBJ databases">
        <title>Roseibium sp. CAU 1639 isolated from mud.</title>
        <authorList>
            <person name="Kim W."/>
        </authorList>
    </citation>
    <scope>NUCLEOTIDE SEQUENCE</scope>
    <source>
        <strain evidence="1">CAU 1639</strain>
    </source>
</reference>
<dbReference type="Pfam" id="PF13489">
    <property type="entry name" value="Methyltransf_23"/>
    <property type="match status" value="1"/>
</dbReference>
<accession>A0ABT0H308</accession>
<dbReference type="InterPro" id="IPR029063">
    <property type="entry name" value="SAM-dependent_MTases_sf"/>
</dbReference>
<dbReference type="RefSeq" id="WP_248160035.1">
    <property type="nucleotide sequence ID" value="NZ_JALNMJ010000041.1"/>
</dbReference>
<dbReference type="Gene3D" id="3.40.50.150">
    <property type="entry name" value="Vaccinia Virus protein VP39"/>
    <property type="match status" value="1"/>
</dbReference>
<proteinExistence type="predicted"/>
<dbReference type="GO" id="GO:0008168">
    <property type="term" value="F:methyltransferase activity"/>
    <property type="evidence" value="ECO:0007669"/>
    <property type="project" value="UniProtKB-KW"/>
</dbReference>
<comment type="caution">
    <text evidence="1">The sequence shown here is derived from an EMBL/GenBank/DDBJ whole genome shotgun (WGS) entry which is preliminary data.</text>
</comment>
<dbReference type="EMBL" id="JALNMJ010000041">
    <property type="protein sequence ID" value="MCK7616073.1"/>
    <property type="molecule type" value="Genomic_DNA"/>
</dbReference>
<keyword evidence="1" id="KW-0489">Methyltransferase</keyword>
<sequence length="197" mass="21290">MADRETIRIYDEKAGDYAARFGSGRPSESLQTFMALLPEGAQVLDWGCGPAAASAHMRDAGFQPDPVDASPEMVAIAHAQFGLQARCATFDAPLPQARYHGAWVNFSLLHARRVDLPGHLAQLHAALLSGGILHLGMKRGSGEHRDRFGRFYTYYETDELTGLLEAAGFIVSGAHEGEEAGLAGTVDPFVLILARRI</sequence>
<evidence type="ECO:0000313" key="2">
    <source>
        <dbReference type="Proteomes" id="UP001431221"/>
    </source>
</evidence>
<evidence type="ECO:0000313" key="1">
    <source>
        <dbReference type="EMBL" id="MCK7616073.1"/>
    </source>
</evidence>
<keyword evidence="1" id="KW-0808">Transferase</keyword>
<dbReference type="Proteomes" id="UP001431221">
    <property type="component" value="Unassembled WGS sequence"/>
</dbReference>
<organism evidence="1 2">
    <name type="scientific">Roseibium sediminicola</name>
    <dbReference type="NCBI Taxonomy" id="2933272"/>
    <lineage>
        <taxon>Bacteria</taxon>
        <taxon>Pseudomonadati</taxon>
        <taxon>Pseudomonadota</taxon>
        <taxon>Alphaproteobacteria</taxon>
        <taxon>Hyphomicrobiales</taxon>
        <taxon>Stappiaceae</taxon>
        <taxon>Roseibium</taxon>
    </lineage>
</organism>
<protein>
    <submittedName>
        <fullName evidence="1">Class I SAM-dependent methyltransferase</fullName>
    </submittedName>
</protein>
<gene>
    <name evidence="1" type="ORF">M0H32_28300</name>
</gene>
<keyword evidence="2" id="KW-1185">Reference proteome</keyword>